<sequence>INFLKHLPSMALVPIKSGQIFNEQDKNLDALSAGF</sequence>
<comment type="caution">
    <text evidence="1">The sequence shown here is derived from an EMBL/GenBank/DDBJ whole genome shotgun (WGS) entry which is preliminary data.</text>
</comment>
<reference evidence="1" key="1">
    <citation type="journal article" date="2014" name="Front. Microbiol.">
        <title>High frequency of phylogenetically diverse reductive dehalogenase-homologous genes in deep subseafloor sedimentary metagenomes.</title>
        <authorList>
            <person name="Kawai M."/>
            <person name="Futagami T."/>
            <person name="Toyoda A."/>
            <person name="Takaki Y."/>
            <person name="Nishi S."/>
            <person name="Hori S."/>
            <person name="Arai W."/>
            <person name="Tsubouchi T."/>
            <person name="Morono Y."/>
            <person name="Uchiyama I."/>
            <person name="Ito T."/>
            <person name="Fujiyama A."/>
            <person name="Inagaki F."/>
            <person name="Takami H."/>
        </authorList>
    </citation>
    <scope>NUCLEOTIDE SEQUENCE</scope>
    <source>
        <strain evidence="1">Expedition CK06-06</strain>
    </source>
</reference>
<evidence type="ECO:0000313" key="1">
    <source>
        <dbReference type="EMBL" id="GAH54406.1"/>
    </source>
</evidence>
<accession>X1G908</accession>
<organism evidence="1">
    <name type="scientific">marine sediment metagenome</name>
    <dbReference type="NCBI Taxonomy" id="412755"/>
    <lineage>
        <taxon>unclassified sequences</taxon>
        <taxon>metagenomes</taxon>
        <taxon>ecological metagenomes</taxon>
    </lineage>
</organism>
<dbReference type="EMBL" id="BARU01016941">
    <property type="protein sequence ID" value="GAH54406.1"/>
    <property type="molecule type" value="Genomic_DNA"/>
</dbReference>
<dbReference type="AlphaFoldDB" id="X1G908"/>
<protein>
    <submittedName>
        <fullName evidence="1">Uncharacterized protein</fullName>
    </submittedName>
</protein>
<gene>
    <name evidence="1" type="ORF">S03H2_28125</name>
</gene>
<name>X1G908_9ZZZZ</name>
<proteinExistence type="predicted"/>
<feature type="non-terminal residue" evidence="1">
    <location>
        <position position="1"/>
    </location>
</feature>